<dbReference type="Proteomes" id="UP001249851">
    <property type="component" value="Unassembled WGS sequence"/>
</dbReference>
<dbReference type="AlphaFoldDB" id="A0AAD9UWD6"/>
<dbReference type="Pfam" id="PF03372">
    <property type="entry name" value="Exo_endo_phos"/>
    <property type="match status" value="1"/>
</dbReference>
<dbReference type="Gene3D" id="3.60.10.10">
    <property type="entry name" value="Endonuclease/exonuclease/phosphatase"/>
    <property type="match status" value="1"/>
</dbReference>
<dbReference type="EMBL" id="JARQWQ010000091">
    <property type="protein sequence ID" value="KAK2552035.1"/>
    <property type="molecule type" value="Genomic_DNA"/>
</dbReference>
<evidence type="ECO:0008006" key="6">
    <source>
        <dbReference type="Google" id="ProtNLM"/>
    </source>
</evidence>
<protein>
    <recommendedName>
        <fullName evidence="6">Endonuclease/exonuclease/phosphatase domain-containing protein</fullName>
    </recommendedName>
</protein>
<dbReference type="PANTHER" id="PTHR33776:SF4">
    <property type="entry name" value="ENDONUCLEASE_EXONUCLEASE_PHOSPHATASE DOMAIN-CONTAINING PROTEIN"/>
    <property type="match status" value="1"/>
</dbReference>
<accession>A0AAD9UWD6</accession>
<dbReference type="InterPro" id="IPR057251">
    <property type="entry name" value="FP_C"/>
</dbReference>
<reference evidence="4" key="2">
    <citation type="journal article" date="2023" name="Science">
        <title>Genomic signatures of disease resistance in endangered staghorn corals.</title>
        <authorList>
            <person name="Vollmer S.V."/>
            <person name="Selwyn J.D."/>
            <person name="Despard B.A."/>
            <person name="Roesel C.L."/>
        </authorList>
    </citation>
    <scope>NUCLEOTIDE SEQUENCE</scope>
    <source>
        <strain evidence="4">K2</strain>
    </source>
</reference>
<dbReference type="SUPFAM" id="SSF56219">
    <property type="entry name" value="DNase I-like"/>
    <property type="match status" value="1"/>
</dbReference>
<sequence>MEAMLRSILDEILESKLMAILSSILEAKLKVYEESMTFFNTSFERMKGKMDSLEKQTKTLTQENDRLRSDSAKMNKEISELRSSIDDQAQYTRRECLEIRGIPGRAGEDTNEFVKKIGALIEVDISDTDISVSHRIPLSNNGEAGSTPIRHPAIVVKFTNRRIRDRFYKARTKLKSYIIRDIGLGRYGENNIFIQERLTEVKRKLFKNCLKFRKEKNYKFIWTYYGVIYLRRNERTPASRITSVRDLERLQPRRLTSESTSPEISSCSNKAYSLRNCNIRSIQANFDNLVQFLNDLNYPFNIISLSETWLNRANEQISNLDLPGYSFLSQPTIQRAGGVGMYIKKGIQYSVRHDLTSSTDESEMLWVEIESARNSNMICGVVYRHPSSNLETFLNKFYSVIGKIKFLNKFYSVIGKINQERKLCLISGDFNINLLNFDKHSLTEDFINTLSSFFLEPHILKPTRITNHSSTLIDNIYSLILSNIKQSVGTYYMI</sequence>
<dbReference type="InterPro" id="IPR005135">
    <property type="entry name" value="Endo/exonuclease/phosphatase"/>
</dbReference>
<evidence type="ECO:0000313" key="4">
    <source>
        <dbReference type="EMBL" id="KAK2552035.1"/>
    </source>
</evidence>
<keyword evidence="1" id="KW-0175">Coiled coil</keyword>
<dbReference type="Pfam" id="PF25298">
    <property type="entry name" value="Baculo_FP_2nd"/>
    <property type="match status" value="1"/>
</dbReference>
<comment type="caution">
    <text evidence="4">The sequence shown here is derived from an EMBL/GenBank/DDBJ whole genome shotgun (WGS) entry which is preliminary data.</text>
</comment>
<evidence type="ECO:0000259" key="3">
    <source>
        <dbReference type="Pfam" id="PF25298"/>
    </source>
</evidence>
<gene>
    <name evidence="4" type="ORF">P5673_027057</name>
</gene>
<reference evidence="4" key="1">
    <citation type="journal article" date="2023" name="G3 (Bethesda)">
        <title>Whole genome assembly and annotation of the endangered Caribbean coral Acropora cervicornis.</title>
        <authorList>
            <person name="Selwyn J.D."/>
            <person name="Vollmer S.V."/>
        </authorList>
    </citation>
    <scope>NUCLEOTIDE SEQUENCE</scope>
    <source>
        <strain evidence="4">K2</strain>
    </source>
</reference>
<name>A0AAD9UWD6_ACRCE</name>
<feature type="domain" description="FP protein C-terminal" evidence="3">
    <location>
        <begin position="202"/>
        <end position="250"/>
    </location>
</feature>
<feature type="coiled-coil region" evidence="1">
    <location>
        <begin position="43"/>
        <end position="84"/>
    </location>
</feature>
<dbReference type="InterPro" id="IPR036691">
    <property type="entry name" value="Endo/exonu/phosph_ase_sf"/>
</dbReference>
<dbReference type="GO" id="GO:0003824">
    <property type="term" value="F:catalytic activity"/>
    <property type="evidence" value="ECO:0007669"/>
    <property type="project" value="InterPro"/>
</dbReference>
<proteinExistence type="predicted"/>
<dbReference type="PANTHER" id="PTHR33776">
    <property type="entry name" value="ENDO/EXONUCLEASE/PHOSPHATASE DOMAIN-CONTAINING PROTEIN"/>
    <property type="match status" value="1"/>
</dbReference>
<organism evidence="4 5">
    <name type="scientific">Acropora cervicornis</name>
    <name type="common">Staghorn coral</name>
    <dbReference type="NCBI Taxonomy" id="6130"/>
    <lineage>
        <taxon>Eukaryota</taxon>
        <taxon>Metazoa</taxon>
        <taxon>Cnidaria</taxon>
        <taxon>Anthozoa</taxon>
        <taxon>Hexacorallia</taxon>
        <taxon>Scleractinia</taxon>
        <taxon>Astrocoeniina</taxon>
        <taxon>Acroporidae</taxon>
        <taxon>Acropora</taxon>
    </lineage>
</organism>
<keyword evidence="5" id="KW-1185">Reference proteome</keyword>
<evidence type="ECO:0000256" key="1">
    <source>
        <dbReference type="SAM" id="Coils"/>
    </source>
</evidence>
<evidence type="ECO:0000313" key="5">
    <source>
        <dbReference type="Proteomes" id="UP001249851"/>
    </source>
</evidence>
<evidence type="ECO:0000259" key="2">
    <source>
        <dbReference type="Pfam" id="PF03372"/>
    </source>
</evidence>
<feature type="domain" description="Endonuclease/exonuclease/phosphatase" evidence="2">
    <location>
        <begin position="278"/>
        <end position="446"/>
    </location>
</feature>